<keyword evidence="18" id="KW-1185">Reference proteome</keyword>
<keyword evidence="5" id="KW-0597">Phosphoprotein</keyword>
<comment type="catalytic activity">
    <reaction evidence="1">
        <text>ATP + protein L-histidine = ADP + protein N-phospho-L-histidine.</text>
        <dbReference type="EC" id="2.7.13.3"/>
    </reaction>
</comment>
<evidence type="ECO:0000256" key="6">
    <source>
        <dbReference type="ARBA" id="ARBA00022679"/>
    </source>
</evidence>
<dbReference type="InterPro" id="IPR036890">
    <property type="entry name" value="HATPase_C_sf"/>
</dbReference>
<accession>A0A1Z2XMC4</accession>
<evidence type="ECO:0000256" key="7">
    <source>
        <dbReference type="ARBA" id="ARBA00022692"/>
    </source>
</evidence>
<name>A0A1Z2XMC4_9FIRM</name>
<keyword evidence="7 14" id="KW-0812">Transmembrane</keyword>
<keyword evidence="10" id="KW-0067">ATP-binding</keyword>
<keyword evidence="13 14" id="KW-0472">Membrane</keyword>
<dbReference type="InterPro" id="IPR050398">
    <property type="entry name" value="HssS/ArlS-like"/>
</dbReference>
<dbReference type="SMART" id="SM00388">
    <property type="entry name" value="HisKA"/>
    <property type="match status" value="1"/>
</dbReference>
<dbReference type="Pfam" id="PF00512">
    <property type="entry name" value="HisKA"/>
    <property type="match status" value="1"/>
</dbReference>
<evidence type="ECO:0000256" key="1">
    <source>
        <dbReference type="ARBA" id="ARBA00000085"/>
    </source>
</evidence>
<evidence type="ECO:0000313" key="18">
    <source>
        <dbReference type="Proteomes" id="UP000196710"/>
    </source>
</evidence>
<dbReference type="InterPro" id="IPR005467">
    <property type="entry name" value="His_kinase_dom"/>
</dbReference>
<evidence type="ECO:0000256" key="4">
    <source>
        <dbReference type="ARBA" id="ARBA00022475"/>
    </source>
</evidence>
<dbReference type="Pfam" id="PF02518">
    <property type="entry name" value="HATPase_c"/>
    <property type="match status" value="1"/>
</dbReference>
<reference evidence="16" key="1">
    <citation type="journal article" date="2017" name="Genome Announc.">
        <title>High-Quality Whole-Genome Sequences of the Oligo-Mouse-Microbiota Bacterial Community.</title>
        <authorList>
            <person name="Garzetti D."/>
            <person name="Brugiroux S."/>
            <person name="Bunk B."/>
            <person name="Pukall R."/>
            <person name="McCoy K.D."/>
            <person name="Macpherson A.J."/>
            <person name="Stecher B."/>
        </authorList>
    </citation>
    <scope>NUCLEOTIDE SEQUENCE</scope>
    <source>
        <strain evidence="16">KB18</strain>
    </source>
</reference>
<evidence type="ECO:0000256" key="5">
    <source>
        <dbReference type="ARBA" id="ARBA00022553"/>
    </source>
</evidence>
<reference evidence="18" key="2">
    <citation type="submission" date="2017-05" db="EMBL/GenBank/DDBJ databases">
        <title>Improved OligoMM genomes.</title>
        <authorList>
            <person name="Garzetti D."/>
        </authorList>
    </citation>
    <scope>NUCLEOTIDE SEQUENCE [LARGE SCALE GENOMIC DNA]</scope>
    <source>
        <strain evidence="18">KB18</strain>
    </source>
</reference>
<dbReference type="PANTHER" id="PTHR45528">
    <property type="entry name" value="SENSOR HISTIDINE KINASE CPXA"/>
    <property type="match status" value="1"/>
</dbReference>
<dbReference type="EMBL" id="CP065321">
    <property type="protein sequence ID" value="QQR28886.1"/>
    <property type="molecule type" value="Genomic_DNA"/>
</dbReference>
<keyword evidence="8" id="KW-0547">Nucleotide-binding</keyword>
<feature type="transmembrane region" description="Helical" evidence="14">
    <location>
        <begin position="93"/>
        <end position="114"/>
    </location>
</feature>
<dbReference type="SUPFAM" id="SSF47384">
    <property type="entry name" value="Homodimeric domain of signal transducing histidine kinase"/>
    <property type="match status" value="1"/>
</dbReference>
<dbReference type="AlphaFoldDB" id="A0A1Z2XMC4"/>
<sequence>MDTNSRSIDPGERFRSRPSNAFKGLISWLCLLFILCAVSLLLVFAVMVLVSPGVTEYATDSVHEFAGSVPPYLEQFPGGDIVREEATDLAYEYGVKIASAIAVLLTALILVFAFRQDRRAFEAVVARWLGWIWMEIKLLVIVCFGVFLAVVISMRTPPLIFTAGVLGVLLLYLLCLDVGRNRRFFGHNIIHSVLLRVNDFHSMTTFQQRALRRAYSVSVMCAALALFGLFGYGLLVNVLPSPHRDKLALTVPFIAVVGVIGTVWWYILSLKRDLRDWNLLMDQITEMYGGNLDAVNHVPPTSNLYDCAMQLNMIRTGVQKAVEEGTKADRTKIELITNVSHDIKTPLTSVISYVELLKKEELTPAARDYVEVLSQKTQRLSVIVQDVFEVSKAATGNISLNLEDLDVGRLLKQTFVEMEEVIERSKLQFRVDIPDTPMLVHADGQRMYRVFQNLIRNCTQYSLEGSRVYVSLVAQSGVASVSIRNISKTEITMNGEDLTARFVRGDQNRTTEGSGLGLSIAKSFTEACGGRFFVRTDGDLFVATVQFPLVGGEQVQI</sequence>
<evidence type="ECO:0000256" key="11">
    <source>
        <dbReference type="ARBA" id="ARBA00022989"/>
    </source>
</evidence>
<keyword evidence="9 17" id="KW-0418">Kinase</keyword>
<dbReference type="PROSITE" id="PS50109">
    <property type="entry name" value="HIS_KIN"/>
    <property type="match status" value="1"/>
</dbReference>
<keyword evidence="6" id="KW-0808">Transferase</keyword>
<proteinExistence type="predicted"/>
<dbReference type="GO" id="GO:0005886">
    <property type="term" value="C:plasma membrane"/>
    <property type="evidence" value="ECO:0007669"/>
    <property type="project" value="UniProtKB-SubCell"/>
</dbReference>
<evidence type="ECO:0000259" key="15">
    <source>
        <dbReference type="PROSITE" id="PS50109"/>
    </source>
</evidence>
<comment type="subcellular location">
    <subcellularLocation>
        <location evidence="2">Cell membrane</location>
        <topology evidence="2">Multi-pass membrane protein</topology>
    </subcellularLocation>
</comment>
<gene>
    <name evidence="16" type="ORF">ADH66_02320</name>
    <name evidence="17" type="ORF">I5Q82_12360</name>
</gene>
<dbReference type="InterPro" id="IPR036097">
    <property type="entry name" value="HisK_dim/P_sf"/>
</dbReference>
<dbReference type="Gene3D" id="3.30.565.10">
    <property type="entry name" value="Histidine kinase-like ATPase, C-terminal domain"/>
    <property type="match status" value="1"/>
</dbReference>
<dbReference type="Proteomes" id="UP000196710">
    <property type="component" value="Chromosome"/>
</dbReference>
<dbReference type="InterPro" id="IPR003661">
    <property type="entry name" value="HisK_dim/P_dom"/>
</dbReference>
<dbReference type="SMART" id="SM00387">
    <property type="entry name" value="HATPase_c"/>
    <property type="match status" value="1"/>
</dbReference>
<dbReference type="EMBL" id="CP021422">
    <property type="protein sequence ID" value="ASB39594.1"/>
    <property type="molecule type" value="Genomic_DNA"/>
</dbReference>
<keyword evidence="4" id="KW-1003">Cell membrane</keyword>
<reference evidence="17 19" key="3">
    <citation type="submission" date="2020-11" db="EMBL/GenBank/DDBJ databases">
        <title>Closed and high quality bacterial genomes of the OMM12 community.</title>
        <authorList>
            <person name="Marbouty M."/>
            <person name="Lamy-Besnier Q."/>
            <person name="Debarbieux L."/>
            <person name="Koszul R."/>
        </authorList>
    </citation>
    <scope>NUCLEOTIDE SEQUENCE [LARGE SCALE GENOMIC DNA]</scope>
    <source>
        <strain evidence="17 19">KB18</strain>
    </source>
</reference>
<organism evidence="17 19">
    <name type="scientific">Acutalibacter muris</name>
    <dbReference type="NCBI Taxonomy" id="1796620"/>
    <lineage>
        <taxon>Bacteria</taxon>
        <taxon>Bacillati</taxon>
        <taxon>Bacillota</taxon>
        <taxon>Clostridia</taxon>
        <taxon>Eubacteriales</taxon>
        <taxon>Acutalibacteraceae</taxon>
        <taxon>Acutalibacter</taxon>
    </lineage>
</organism>
<dbReference type="GO" id="GO:0000155">
    <property type="term" value="F:phosphorelay sensor kinase activity"/>
    <property type="evidence" value="ECO:0007669"/>
    <property type="project" value="InterPro"/>
</dbReference>
<evidence type="ECO:0000313" key="17">
    <source>
        <dbReference type="EMBL" id="QQR28886.1"/>
    </source>
</evidence>
<feature type="transmembrane region" description="Helical" evidence="14">
    <location>
        <begin position="25"/>
        <end position="50"/>
    </location>
</feature>
<dbReference type="RefSeq" id="WP_066536177.1">
    <property type="nucleotide sequence ID" value="NZ_CP021422.1"/>
</dbReference>
<evidence type="ECO:0000256" key="14">
    <source>
        <dbReference type="SAM" id="Phobius"/>
    </source>
</evidence>
<evidence type="ECO:0000256" key="13">
    <source>
        <dbReference type="ARBA" id="ARBA00023136"/>
    </source>
</evidence>
<evidence type="ECO:0000256" key="12">
    <source>
        <dbReference type="ARBA" id="ARBA00023012"/>
    </source>
</evidence>
<evidence type="ECO:0000256" key="10">
    <source>
        <dbReference type="ARBA" id="ARBA00022840"/>
    </source>
</evidence>
<dbReference type="InterPro" id="IPR003594">
    <property type="entry name" value="HATPase_dom"/>
</dbReference>
<dbReference type="Gene3D" id="1.10.287.130">
    <property type="match status" value="1"/>
</dbReference>
<feature type="transmembrane region" description="Helical" evidence="14">
    <location>
        <begin position="247"/>
        <end position="268"/>
    </location>
</feature>
<evidence type="ECO:0000313" key="16">
    <source>
        <dbReference type="EMBL" id="ASB39594.1"/>
    </source>
</evidence>
<protein>
    <recommendedName>
        <fullName evidence="3">histidine kinase</fullName>
        <ecNumber evidence="3">2.7.13.3</ecNumber>
    </recommendedName>
</protein>
<evidence type="ECO:0000256" key="3">
    <source>
        <dbReference type="ARBA" id="ARBA00012438"/>
    </source>
</evidence>
<dbReference type="SUPFAM" id="SSF55874">
    <property type="entry name" value="ATPase domain of HSP90 chaperone/DNA topoisomerase II/histidine kinase"/>
    <property type="match status" value="1"/>
</dbReference>
<keyword evidence="12" id="KW-0902">Two-component regulatory system</keyword>
<evidence type="ECO:0000313" key="19">
    <source>
        <dbReference type="Proteomes" id="UP000596035"/>
    </source>
</evidence>
<dbReference type="GO" id="GO:0005524">
    <property type="term" value="F:ATP binding"/>
    <property type="evidence" value="ECO:0007669"/>
    <property type="project" value="UniProtKB-KW"/>
</dbReference>
<feature type="transmembrane region" description="Helical" evidence="14">
    <location>
        <begin position="214"/>
        <end position="235"/>
    </location>
</feature>
<evidence type="ECO:0000256" key="8">
    <source>
        <dbReference type="ARBA" id="ARBA00022741"/>
    </source>
</evidence>
<dbReference type="KEGG" id="amur:ADH66_02320"/>
<dbReference type="PANTHER" id="PTHR45528:SF1">
    <property type="entry name" value="SENSOR HISTIDINE KINASE CPXA"/>
    <property type="match status" value="1"/>
</dbReference>
<feature type="transmembrane region" description="Helical" evidence="14">
    <location>
        <begin position="126"/>
        <end position="152"/>
    </location>
</feature>
<evidence type="ECO:0000256" key="2">
    <source>
        <dbReference type="ARBA" id="ARBA00004651"/>
    </source>
</evidence>
<evidence type="ECO:0000256" key="9">
    <source>
        <dbReference type="ARBA" id="ARBA00022777"/>
    </source>
</evidence>
<keyword evidence="11 14" id="KW-1133">Transmembrane helix</keyword>
<dbReference type="EC" id="2.7.13.3" evidence="3"/>
<dbReference type="CDD" id="cd00082">
    <property type="entry name" value="HisKA"/>
    <property type="match status" value="1"/>
</dbReference>
<feature type="transmembrane region" description="Helical" evidence="14">
    <location>
        <begin position="158"/>
        <end position="176"/>
    </location>
</feature>
<dbReference type="Proteomes" id="UP000596035">
    <property type="component" value="Chromosome"/>
</dbReference>
<feature type="domain" description="Histidine kinase" evidence="15">
    <location>
        <begin position="338"/>
        <end position="551"/>
    </location>
</feature>